<evidence type="ECO:0000259" key="3">
    <source>
        <dbReference type="PROSITE" id="PS51379"/>
    </source>
</evidence>
<organism evidence="4 5">
    <name type="scientific">Vulgatibacter incomptus</name>
    <dbReference type="NCBI Taxonomy" id="1391653"/>
    <lineage>
        <taxon>Bacteria</taxon>
        <taxon>Pseudomonadati</taxon>
        <taxon>Myxococcota</taxon>
        <taxon>Myxococcia</taxon>
        <taxon>Myxococcales</taxon>
        <taxon>Cystobacterineae</taxon>
        <taxon>Vulgatibacteraceae</taxon>
        <taxon>Vulgatibacter</taxon>
    </lineage>
</organism>
<dbReference type="AlphaFoldDB" id="A0A0K1PFJ2"/>
<feature type="signal peptide" evidence="2">
    <location>
        <begin position="1"/>
        <end position="21"/>
    </location>
</feature>
<dbReference type="PANTHER" id="PTHR33227">
    <property type="entry name" value="STIGMA-SPECIFIC STIG1-LIKE PROTEIN 3"/>
    <property type="match status" value="1"/>
</dbReference>
<accession>A0A0K1PFJ2</accession>
<dbReference type="STRING" id="1391653.AKJ08_2685"/>
<feature type="chain" id="PRO_5005465710" description="4Fe-4S ferredoxin-type domain-containing protein" evidence="2">
    <location>
        <begin position="22"/>
        <end position="498"/>
    </location>
</feature>
<evidence type="ECO:0000313" key="4">
    <source>
        <dbReference type="EMBL" id="AKU92298.1"/>
    </source>
</evidence>
<gene>
    <name evidence="4" type="ORF">AKJ08_2685</name>
</gene>
<dbReference type="Gene3D" id="2.130.10.10">
    <property type="entry name" value="YVTN repeat-like/Quinoprotein amine dehydrogenase"/>
    <property type="match status" value="1"/>
</dbReference>
<dbReference type="SUPFAM" id="SSF75011">
    <property type="entry name" value="3-carboxy-cis,cis-mucoante lactonizing enzyme"/>
    <property type="match status" value="1"/>
</dbReference>
<evidence type="ECO:0000256" key="2">
    <source>
        <dbReference type="SAM" id="SignalP"/>
    </source>
</evidence>
<dbReference type="RefSeq" id="WP_050726487.1">
    <property type="nucleotide sequence ID" value="NZ_CP012332.1"/>
</dbReference>
<sequence length="498" mass="50230">MNTSTRTLFFLSALAAALAVAGCSDGAAVCKAPDLVCGDTCVDPNVDPNNCGGCGIACGGNFVCSDGACVCPSGKTDCEGRCVDTRSDSRNCGGCGVVCEAGTFCLDGACGCSGDDCACDGDDCACEGDDCGCPGEICGDVCTNTSSDELNCGGCGIACGNGQHCLAGICASGNLYAACFHTGQVVPFLKDTNQRSGGVAQGIGGPQSLALLGDRYVVSVGSSDSKLYVFDRATMHLMSSMLLAETGSQMPDQVIMKGNRAVVVNSGVNTVQVVDLSNPAAPKSVYEVSTGEGTNPIAAAFDEKGTLWVTLWLTGEVIPVELGQNAGVAGTPIALPKPEGNAFPSGVAVVGDTVYAALNNLGGDWNPAGNGRLATVSIATGETGMIDLGPTCTNAGFAVVDGHKVLVACTGTYGQANGEVAVYDTDAGTVEHLPTGGAPARLSVDPHKPGFFYVADSAGLSYLAFDADKEMAAIQACVEFCPWDEVSCEFVADVLVAP</sequence>
<name>A0A0K1PFJ2_9BACT</name>
<dbReference type="KEGG" id="vin:AKJ08_2685"/>
<reference evidence="4 5" key="1">
    <citation type="submission" date="2015-08" db="EMBL/GenBank/DDBJ databases">
        <authorList>
            <person name="Babu N.S."/>
            <person name="Beckwith C.J."/>
            <person name="Beseler K.G."/>
            <person name="Brison A."/>
            <person name="Carone J.V."/>
            <person name="Caskin T.P."/>
            <person name="Diamond M."/>
            <person name="Durham M.E."/>
            <person name="Foxe J.M."/>
            <person name="Go M."/>
            <person name="Henderson B.A."/>
            <person name="Jones I.B."/>
            <person name="McGettigan J.A."/>
            <person name="Micheletti S.J."/>
            <person name="Nasrallah M.E."/>
            <person name="Ortiz D."/>
            <person name="Piller C.R."/>
            <person name="Privatt S.R."/>
            <person name="Schneider S.L."/>
            <person name="Sharp S."/>
            <person name="Smith T.C."/>
            <person name="Stanton J.D."/>
            <person name="Ullery H.E."/>
            <person name="Wilson R.J."/>
            <person name="Serrano M.G."/>
            <person name="Buck G."/>
            <person name="Lee V."/>
            <person name="Wang Y."/>
            <person name="Carvalho R."/>
            <person name="Voegtly L."/>
            <person name="Shi R."/>
            <person name="Duckworth R."/>
            <person name="Johnson A."/>
            <person name="Loviza R."/>
            <person name="Walstead R."/>
            <person name="Shah Z."/>
            <person name="Kiflezghi M."/>
            <person name="Wade K."/>
            <person name="Ball S.L."/>
            <person name="Bradley K.W."/>
            <person name="Asai D.J."/>
            <person name="Bowman C.A."/>
            <person name="Russell D.A."/>
            <person name="Pope W.H."/>
            <person name="Jacobs-Sera D."/>
            <person name="Hendrix R.W."/>
            <person name="Hatfull G.F."/>
        </authorList>
    </citation>
    <scope>NUCLEOTIDE SEQUENCE [LARGE SCALE GENOMIC DNA]</scope>
    <source>
        <strain evidence="4 5">DSM 27710</strain>
    </source>
</reference>
<dbReference type="InterPro" id="IPR015943">
    <property type="entry name" value="WD40/YVTN_repeat-like_dom_sf"/>
</dbReference>
<dbReference type="PROSITE" id="PS51257">
    <property type="entry name" value="PROKAR_LIPOPROTEIN"/>
    <property type="match status" value="1"/>
</dbReference>
<evidence type="ECO:0000256" key="1">
    <source>
        <dbReference type="ARBA" id="ARBA00022729"/>
    </source>
</evidence>
<dbReference type="Proteomes" id="UP000055590">
    <property type="component" value="Chromosome"/>
</dbReference>
<keyword evidence="5" id="KW-1185">Reference proteome</keyword>
<proteinExistence type="predicted"/>
<dbReference type="EMBL" id="CP012332">
    <property type="protein sequence ID" value="AKU92298.1"/>
    <property type="molecule type" value="Genomic_DNA"/>
</dbReference>
<feature type="domain" description="4Fe-4S ferredoxin-type" evidence="3">
    <location>
        <begin position="42"/>
        <end position="74"/>
    </location>
</feature>
<keyword evidence="1 2" id="KW-0732">Signal</keyword>
<dbReference type="InterPro" id="IPR017896">
    <property type="entry name" value="4Fe4S_Fe-S-bd"/>
</dbReference>
<protein>
    <recommendedName>
        <fullName evidence="3">4Fe-4S ferredoxin-type domain-containing protein</fullName>
    </recommendedName>
</protein>
<dbReference type="OrthoDB" id="5522667at2"/>
<dbReference type="PANTHER" id="PTHR33227:SF54">
    <property type="entry name" value="PROTEIN STIG1"/>
    <property type="match status" value="1"/>
</dbReference>
<dbReference type="PROSITE" id="PS51379">
    <property type="entry name" value="4FE4S_FER_2"/>
    <property type="match status" value="1"/>
</dbReference>
<evidence type="ECO:0000313" key="5">
    <source>
        <dbReference type="Proteomes" id="UP000055590"/>
    </source>
</evidence>
<dbReference type="InterPro" id="IPR006969">
    <property type="entry name" value="Stig-like"/>
</dbReference>